<keyword evidence="1" id="KW-0812">Transmembrane</keyword>
<evidence type="ECO:0000313" key="2">
    <source>
        <dbReference type="EMBL" id="OIP04058.1"/>
    </source>
</evidence>
<protein>
    <submittedName>
        <fullName evidence="2">Uncharacterized protein</fullName>
    </submittedName>
</protein>
<name>A0A1J5B7U1_9BACT</name>
<sequence length="108" mass="12386">MIKRRKNYLPSLVLIIILWGLLGALIYWVEPELVKDVVIPGLYLPFFLLFFPASFLTMALVLGNSRKGLLISLGITIGLILRVYRLDNWLNYILILGLMLAVDRYYSA</sequence>
<organism evidence="2 3">
    <name type="scientific">Candidatus Beckwithbacteria bacterium CG2_30_44_31</name>
    <dbReference type="NCBI Taxonomy" id="1805035"/>
    <lineage>
        <taxon>Bacteria</taxon>
        <taxon>Candidatus Beckwithiibacteriota</taxon>
    </lineage>
</organism>
<feature type="transmembrane region" description="Helical" evidence="1">
    <location>
        <begin position="68"/>
        <end position="84"/>
    </location>
</feature>
<proteinExistence type="predicted"/>
<reference evidence="2 3" key="1">
    <citation type="journal article" date="2016" name="Environ. Microbiol.">
        <title>Genomic resolution of a cold subsurface aquifer community provides metabolic insights for novel microbes adapted to high CO concentrations.</title>
        <authorList>
            <person name="Probst A.J."/>
            <person name="Castelle C.J."/>
            <person name="Singh A."/>
            <person name="Brown C.T."/>
            <person name="Anantharaman K."/>
            <person name="Sharon I."/>
            <person name="Hug L.A."/>
            <person name="Burstein D."/>
            <person name="Emerson J.B."/>
            <person name="Thomas B.C."/>
            <person name="Banfield J.F."/>
        </authorList>
    </citation>
    <scope>NUCLEOTIDE SEQUENCE [LARGE SCALE GENOMIC DNA]</scope>
    <source>
        <strain evidence="2">CG2_30_44_31</strain>
    </source>
</reference>
<gene>
    <name evidence="2" type="ORF">AUK18_00780</name>
</gene>
<evidence type="ECO:0000313" key="3">
    <source>
        <dbReference type="Proteomes" id="UP000183605"/>
    </source>
</evidence>
<comment type="caution">
    <text evidence="2">The sequence shown here is derived from an EMBL/GenBank/DDBJ whole genome shotgun (WGS) entry which is preliminary data.</text>
</comment>
<accession>A0A1J5B7U1</accession>
<keyword evidence="1" id="KW-1133">Transmembrane helix</keyword>
<feature type="transmembrane region" description="Helical" evidence="1">
    <location>
        <begin position="12"/>
        <end position="29"/>
    </location>
</feature>
<evidence type="ECO:0000256" key="1">
    <source>
        <dbReference type="SAM" id="Phobius"/>
    </source>
</evidence>
<dbReference type="EMBL" id="MNXQ01000015">
    <property type="protein sequence ID" value="OIP04058.1"/>
    <property type="molecule type" value="Genomic_DNA"/>
</dbReference>
<feature type="transmembrane region" description="Helical" evidence="1">
    <location>
        <begin position="41"/>
        <end position="61"/>
    </location>
</feature>
<keyword evidence="1" id="KW-0472">Membrane</keyword>
<dbReference type="AlphaFoldDB" id="A0A1J5B7U1"/>
<dbReference type="Proteomes" id="UP000183605">
    <property type="component" value="Unassembled WGS sequence"/>
</dbReference>